<dbReference type="InterPro" id="IPR050469">
    <property type="entry name" value="Diguanylate_Cyclase"/>
</dbReference>
<feature type="domain" description="GGDEF" evidence="4">
    <location>
        <begin position="112"/>
        <end position="246"/>
    </location>
</feature>
<dbReference type="PROSITE" id="PS50887">
    <property type="entry name" value="GGDEF"/>
    <property type="match status" value="1"/>
</dbReference>
<dbReference type="SMART" id="SM00267">
    <property type="entry name" value="GGDEF"/>
    <property type="match status" value="1"/>
</dbReference>
<protein>
    <recommendedName>
        <fullName evidence="1">diguanylate cyclase</fullName>
        <ecNumber evidence="1">2.7.7.65</ecNumber>
    </recommendedName>
</protein>
<dbReference type="InterPro" id="IPR000160">
    <property type="entry name" value="GGDEF_dom"/>
</dbReference>
<evidence type="ECO:0000256" key="1">
    <source>
        <dbReference type="ARBA" id="ARBA00012528"/>
    </source>
</evidence>
<dbReference type="PANTHER" id="PTHR45138">
    <property type="entry name" value="REGULATORY COMPONENTS OF SENSORY TRANSDUCTION SYSTEM"/>
    <property type="match status" value="1"/>
</dbReference>
<feature type="transmembrane region" description="Helical" evidence="3">
    <location>
        <begin position="12"/>
        <end position="35"/>
    </location>
</feature>
<organism evidence="5 6">
    <name type="scientific">Shewanella sairae</name>
    <dbReference type="NCBI Taxonomy" id="190310"/>
    <lineage>
        <taxon>Bacteria</taxon>
        <taxon>Pseudomonadati</taxon>
        <taxon>Pseudomonadota</taxon>
        <taxon>Gammaproteobacteria</taxon>
        <taxon>Alteromonadales</taxon>
        <taxon>Shewanellaceae</taxon>
        <taxon>Shewanella</taxon>
    </lineage>
</organism>
<dbReference type="EMBL" id="BPEY01000024">
    <property type="protein sequence ID" value="GIU44839.1"/>
    <property type="molecule type" value="Genomic_DNA"/>
</dbReference>
<dbReference type="Pfam" id="PF00990">
    <property type="entry name" value="GGDEF"/>
    <property type="match status" value="1"/>
</dbReference>
<gene>
    <name evidence="5" type="ORF">TUM4438_16930</name>
</gene>
<dbReference type="InterPro" id="IPR043128">
    <property type="entry name" value="Rev_trsase/Diguanyl_cyclase"/>
</dbReference>
<comment type="catalytic activity">
    <reaction evidence="2">
        <text>2 GTP = 3',3'-c-di-GMP + 2 diphosphate</text>
        <dbReference type="Rhea" id="RHEA:24898"/>
        <dbReference type="ChEBI" id="CHEBI:33019"/>
        <dbReference type="ChEBI" id="CHEBI:37565"/>
        <dbReference type="ChEBI" id="CHEBI:58805"/>
        <dbReference type="EC" id="2.7.7.65"/>
    </reaction>
</comment>
<dbReference type="NCBIfam" id="TIGR00254">
    <property type="entry name" value="GGDEF"/>
    <property type="match status" value="1"/>
</dbReference>
<feature type="transmembrane region" description="Helical" evidence="3">
    <location>
        <begin position="47"/>
        <end position="69"/>
    </location>
</feature>
<dbReference type="CDD" id="cd01949">
    <property type="entry name" value="GGDEF"/>
    <property type="match status" value="1"/>
</dbReference>
<evidence type="ECO:0000313" key="6">
    <source>
        <dbReference type="Proteomes" id="UP000887104"/>
    </source>
</evidence>
<evidence type="ECO:0000256" key="3">
    <source>
        <dbReference type="SAM" id="Phobius"/>
    </source>
</evidence>
<evidence type="ECO:0000259" key="4">
    <source>
        <dbReference type="PROSITE" id="PS50887"/>
    </source>
</evidence>
<dbReference type="Gene3D" id="3.30.70.270">
    <property type="match status" value="1"/>
</dbReference>
<comment type="caution">
    <text evidence="5">The sequence shown here is derived from an EMBL/GenBank/DDBJ whole genome shotgun (WGS) entry which is preliminary data.</text>
</comment>
<keyword evidence="3" id="KW-0812">Transmembrane</keyword>
<dbReference type="PANTHER" id="PTHR45138:SF9">
    <property type="entry name" value="DIGUANYLATE CYCLASE DGCM-RELATED"/>
    <property type="match status" value="1"/>
</dbReference>
<sequence>MTQKTYKLGRLSTVLFITFISVCTSLLITSIVFYFCQDMAISKIGMFAAIVTPLVVAPFPSWYLMGLLMKVSALEKEMRLLASLDSLTGLLNRRAFFNDAEVLLHYAVREQISVSVVGLDLDKFKTINDTYGHSAGDLALKHFTAALKGSCRQSDLIGRLGGEEFALFLPNTSVEEAYTLTQRLHKTLSQSSIKVQDTAIQYTVSIGLLSLVPTRADTIETLLQHVDSSLYQAKNSGRNRTVVYGS</sequence>
<keyword evidence="3" id="KW-1133">Transmembrane helix</keyword>
<accession>A0ABQ4PBA1</accession>
<keyword evidence="3" id="KW-0472">Membrane</keyword>
<dbReference type="SUPFAM" id="SSF55073">
    <property type="entry name" value="Nucleotide cyclase"/>
    <property type="match status" value="1"/>
</dbReference>
<dbReference type="EC" id="2.7.7.65" evidence="1"/>
<keyword evidence="6" id="KW-1185">Reference proteome</keyword>
<name>A0ABQ4PBA1_9GAMM</name>
<reference evidence="5" key="1">
    <citation type="submission" date="2021-05" db="EMBL/GenBank/DDBJ databases">
        <title>Molecular characterization for Shewanella algae harboring chromosomal blaOXA-55-like strains isolated from clinical and environment sample.</title>
        <authorList>
            <person name="Ohama Y."/>
            <person name="Aoki K."/>
            <person name="Harada S."/>
            <person name="Moriya K."/>
            <person name="Ishii Y."/>
            <person name="Tateda K."/>
        </authorList>
    </citation>
    <scope>NUCLEOTIDE SEQUENCE</scope>
    <source>
        <strain evidence="5">JCM 11563</strain>
    </source>
</reference>
<evidence type="ECO:0000256" key="2">
    <source>
        <dbReference type="ARBA" id="ARBA00034247"/>
    </source>
</evidence>
<proteinExistence type="predicted"/>
<dbReference type="RefSeq" id="WP_220780749.1">
    <property type="nucleotide sequence ID" value="NZ_BPEY01000024.1"/>
</dbReference>
<evidence type="ECO:0000313" key="5">
    <source>
        <dbReference type="EMBL" id="GIU44839.1"/>
    </source>
</evidence>
<dbReference type="Proteomes" id="UP000887104">
    <property type="component" value="Unassembled WGS sequence"/>
</dbReference>
<dbReference type="InterPro" id="IPR029787">
    <property type="entry name" value="Nucleotide_cyclase"/>
</dbReference>